<dbReference type="Proteomes" id="UP000030678">
    <property type="component" value="Unassembled WGS sequence"/>
</dbReference>
<evidence type="ECO:0000313" key="10">
    <source>
        <dbReference type="Proteomes" id="UP000030678"/>
    </source>
</evidence>
<dbReference type="VEuPathDB" id="FungiDB:G647_07071"/>
<keyword evidence="3" id="KW-0964">Secreted</keyword>
<feature type="domain" description="Cell wall mannoprotein PIR1-like C-terminal" evidence="8">
    <location>
        <begin position="262"/>
        <end position="304"/>
    </location>
</feature>
<dbReference type="HOGENOM" id="CLU_039662_1_0_1"/>
<dbReference type="GeneID" id="19985564"/>
<feature type="chain" id="PRO_5004773035" description="Cell wall mannoprotein PIR1-like C-terminal domain-containing protein" evidence="7">
    <location>
        <begin position="18"/>
        <end position="383"/>
    </location>
</feature>
<feature type="region of interest" description="Disordered" evidence="6">
    <location>
        <begin position="215"/>
        <end position="236"/>
    </location>
</feature>
<feature type="compositionally biased region" description="Low complexity" evidence="6">
    <location>
        <begin position="215"/>
        <end position="235"/>
    </location>
</feature>
<dbReference type="RefSeq" id="XP_008729610.1">
    <property type="nucleotide sequence ID" value="XM_008731388.1"/>
</dbReference>
<feature type="signal peptide" evidence="7">
    <location>
        <begin position="1"/>
        <end position="17"/>
    </location>
</feature>
<sequence length="383" mass="39843">MRVASNLLIGFVALIYASPISPRQAVTAFITPPLPPPPGCTGSFPSVFGIAVINISLPSSSPRPSQTLQRRQQPPAAIFTVGTVDQIDDGQVQGGMHTVSISIETASTPPSPPVAILPPVTQIGDGQIQGPMATNVQAGSTATVTICSSSPLPFPPLSAAAVFSKPPSVIEQACGISRILTSPTPDPTTVAIKPGSAFSSYFNTVLYTTIPVSNTTPSPSVSVSAPSPSRSTATTDEIPTRLSLVSCLTNSTLRLHLQDNNLYDGLNRTGYIASNYQFQFDGPPQSGAIYTSGWSACAVSSAAVSTSPQQGGDEESDNENDSNGNGGDGNDAAPLEGVMTLALGASTTFWQCLSGDFYNLYTENWAAQCSPVELRITRLVECE</sequence>
<dbReference type="PANTHER" id="PTHR47254">
    <property type="entry name" value="CELL WALL MANNOPROTEIN CIS3-RELATED"/>
    <property type="match status" value="1"/>
</dbReference>
<feature type="domain" description="Cell wall mannoprotein PIR1-like C-terminal" evidence="8">
    <location>
        <begin position="340"/>
        <end position="372"/>
    </location>
</feature>
<comment type="subcellular location">
    <subcellularLocation>
        <location evidence="1">Secreted</location>
        <location evidence="1">Cell wall</location>
    </subcellularLocation>
</comment>
<dbReference type="GO" id="GO:0009277">
    <property type="term" value="C:fungal-type cell wall"/>
    <property type="evidence" value="ECO:0007669"/>
    <property type="project" value="TreeGrafter"/>
</dbReference>
<evidence type="ECO:0000259" key="8">
    <source>
        <dbReference type="Pfam" id="PF22799"/>
    </source>
</evidence>
<evidence type="ECO:0000256" key="3">
    <source>
        <dbReference type="ARBA" id="ARBA00022525"/>
    </source>
</evidence>
<keyword evidence="2" id="KW-0134">Cell wall</keyword>
<protein>
    <recommendedName>
        <fullName evidence="8">Cell wall mannoprotein PIR1-like C-terminal domain-containing protein</fullName>
    </recommendedName>
</protein>
<dbReference type="OrthoDB" id="5415592at2759"/>
<gene>
    <name evidence="9" type="ORF">G647_07071</name>
</gene>
<evidence type="ECO:0000256" key="6">
    <source>
        <dbReference type="SAM" id="MobiDB-lite"/>
    </source>
</evidence>
<comment type="similarity">
    <text evidence="5">Belongs to the PIR protein family.</text>
</comment>
<keyword evidence="4 7" id="KW-0732">Signal</keyword>
<accession>V9D1B6</accession>
<name>V9D1B6_9EURO</name>
<evidence type="ECO:0000256" key="7">
    <source>
        <dbReference type="SAM" id="SignalP"/>
    </source>
</evidence>
<proteinExistence type="inferred from homology"/>
<dbReference type="InterPro" id="IPR054508">
    <property type="entry name" value="PIR1-like_C"/>
</dbReference>
<dbReference type="PANTHER" id="PTHR47254:SF1">
    <property type="entry name" value="CELL WALL MANNOPROTEIN CIS3-RELATED"/>
    <property type="match status" value="1"/>
</dbReference>
<reference evidence="9 10" key="1">
    <citation type="submission" date="2013-03" db="EMBL/GenBank/DDBJ databases">
        <title>The Genome Sequence of Cladophialophora carrionii CBS 160.54.</title>
        <authorList>
            <consortium name="The Broad Institute Genomics Platform"/>
            <person name="Cuomo C."/>
            <person name="de Hoog S."/>
            <person name="Gorbushina A."/>
            <person name="Walker B."/>
            <person name="Young S.K."/>
            <person name="Zeng Q."/>
            <person name="Gargeya S."/>
            <person name="Fitzgerald M."/>
            <person name="Haas B."/>
            <person name="Abouelleil A."/>
            <person name="Allen A.W."/>
            <person name="Alvarado L."/>
            <person name="Arachchi H.M."/>
            <person name="Berlin A.M."/>
            <person name="Chapman S.B."/>
            <person name="Gainer-Dewar J."/>
            <person name="Goldberg J."/>
            <person name="Griggs A."/>
            <person name="Gujja S."/>
            <person name="Hansen M."/>
            <person name="Howarth C."/>
            <person name="Imamovic A."/>
            <person name="Ireland A."/>
            <person name="Larimer J."/>
            <person name="McCowan C."/>
            <person name="Murphy C."/>
            <person name="Pearson M."/>
            <person name="Poon T.W."/>
            <person name="Priest M."/>
            <person name="Roberts A."/>
            <person name="Saif S."/>
            <person name="Shea T."/>
            <person name="Sisk P."/>
            <person name="Sykes S."/>
            <person name="Wortman J."/>
            <person name="Nusbaum C."/>
            <person name="Birren B."/>
        </authorList>
    </citation>
    <scope>NUCLEOTIDE SEQUENCE [LARGE SCALE GENOMIC DNA]</scope>
    <source>
        <strain evidence="9 10">CBS 160.54</strain>
    </source>
</reference>
<dbReference type="InterPro" id="IPR051153">
    <property type="entry name" value="Yeast_CWMannoprotein_PIR"/>
</dbReference>
<dbReference type="GO" id="GO:0005199">
    <property type="term" value="F:structural constituent of cell wall"/>
    <property type="evidence" value="ECO:0007669"/>
    <property type="project" value="TreeGrafter"/>
</dbReference>
<dbReference type="EMBL" id="KB822707">
    <property type="protein sequence ID" value="ETI20729.1"/>
    <property type="molecule type" value="Genomic_DNA"/>
</dbReference>
<dbReference type="GO" id="GO:0031505">
    <property type="term" value="P:fungal-type cell wall organization"/>
    <property type="evidence" value="ECO:0007669"/>
    <property type="project" value="TreeGrafter"/>
</dbReference>
<dbReference type="AlphaFoldDB" id="V9D1B6"/>
<evidence type="ECO:0000256" key="5">
    <source>
        <dbReference type="ARBA" id="ARBA00038219"/>
    </source>
</evidence>
<organism evidence="9 10">
    <name type="scientific">Cladophialophora carrionii CBS 160.54</name>
    <dbReference type="NCBI Taxonomy" id="1279043"/>
    <lineage>
        <taxon>Eukaryota</taxon>
        <taxon>Fungi</taxon>
        <taxon>Dikarya</taxon>
        <taxon>Ascomycota</taxon>
        <taxon>Pezizomycotina</taxon>
        <taxon>Eurotiomycetes</taxon>
        <taxon>Chaetothyriomycetidae</taxon>
        <taxon>Chaetothyriales</taxon>
        <taxon>Herpotrichiellaceae</taxon>
        <taxon>Cladophialophora</taxon>
    </lineage>
</organism>
<dbReference type="Pfam" id="PF22799">
    <property type="entry name" value="PIR1-like_C"/>
    <property type="match status" value="2"/>
</dbReference>
<evidence type="ECO:0000256" key="1">
    <source>
        <dbReference type="ARBA" id="ARBA00004191"/>
    </source>
</evidence>
<evidence type="ECO:0000256" key="4">
    <source>
        <dbReference type="ARBA" id="ARBA00022729"/>
    </source>
</evidence>
<evidence type="ECO:0000313" key="9">
    <source>
        <dbReference type="EMBL" id="ETI20729.1"/>
    </source>
</evidence>
<evidence type="ECO:0000256" key="2">
    <source>
        <dbReference type="ARBA" id="ARBA00022512"/>
    </source>
</evidence>
<feature type="region of interest" description="Disordered" evidence="6">
    <location>
        <begin position="305"/>
        <end position="333"/>
    </location>
</feature>